<gene>
    <name evidence="2" type="ORF">FC81_GL001494</name>
</gene>
<sequence>MEWIKNRLNTLLDNLIFHFILSTTAITAFFMFFSKSLKVIFSNIYFWIVLIAVALFWLMLYKIRNIHMNNQTGYPNDNILTVGDTHNIPFFDGFFLVNFNINLNNELCFSSIDGFFCPKCRSKLKVKSSFLGNYKYYCPLDNLKFKSNYSSSTCRNYIHNFFNRYLSVKKSPEELNKLFGSDNFDKELRKILAKLFPSIF</sequence>
<evidence type="ECO:0000256" key="1">
    <source>
        <dbReference type="SAM" id="Phobius"/>
    </source>
</evidence>
<keyword evidence="3" id="KW-1185">Reference proteome</keyword>
<organism evidence="2 3">
    <name type="scientific">Liquorilactobacillus capillatus DSM 19910</name>
    <dbReference type="NCBI Taxonomy" id="1423731"/>
    <lineage>
        <taxon>Bacteria</taxon>
        <taxon>Bacillati</taxon>
        <taxon>Bacillota</taxon>
        <taxon>Bacilli</taxon>
        <taxon>Lactobacillales</taxon>
        <taxon>Lactobacillaceae</taxon>
        <taxon>Liquorilactobacillus</taxon>
    </lineage>
</organism>
<dbReference type="RefSeq" id="WP_057744782.1">
    <property type="nucleotide sequence ID" value="NZ_AZEF01000027.1"/>
</dbReference>
<reference evidence="2 3" key="1">
    <citation type="journal article" date="2015" name="Genome Announc.">
        <title>Expanding the biotechnology potential of lactobacilli through comparative genomics of 213 strains and associated genera.</title>
        <authorList>
            <person name="Sun Z."/>
            <person name="Harris H.M."/>
            <person name="McCann A."/>
            <person name="Guo C."/>
            <person name="Argimon S."/>
            <person name="Zhang W."/>
            <person name="Yang X."/>
            <person name="Jeffery I.B."/>
            <person name="Cooney J.C."/>
            <person name="Kagawa T.F."/>
            <person name="Liu W."/>
            <person name="Song Y."/>
            <person name="Salvetti E."/>
            <person name="Wrobel A."/>
            <person name="Rasinkangas P."/>
            <person name="Parkhill J."/>
            <person name="Rea M.C."/>
            <person name="O'Sullivan O."/>
            <person name="Ritari J."/>
            <person name="Douillard F.P."/>
            <person name="Paul Ross R."/>
            <person name="Yang R."/>
            <person name="Briner A.E."/>
            <person name="Felis G.E."/>
            <person name="de Vos W.M."/>
            <person name="Barrangou R."/>
            <person name="Klaenhammer T.R."/>
            <person name="Caufield P.W."/>
            <person name="Cui Y."/>
            <person name="Zhang H."/>
            <person name="O'Toole P.W."/>
        </authorList>
    </citation>
    <scope>NUCLEOTIDE SEQUENCE [LARGE SCALE GENOMIC DNA]</scope>
    <source>
        <strain evidence="2 3">DSM 19910</strain>
    </source>
</reference>
<evidence type="ECO:0000313" key="3">
    <source>
        <dbReference type="Proteomes" id="UP000051621"/>
    </source>
</evidence>
<evidence type="ECO:0000313" key="2">
    <source>
        <dbReference type="EMBL" id="KRL01350.1"/>
    </source>
</evidence>
<dbReference type="AlphaFoldDB" id="A0A0R1M010"/>
<keyword evidence="1" id="KW-1133">Transmembrane helix</keyword>
<comment type="caution">
    <text evidence="2">The sequence shown here is derived from an EMBL/GenBank/DDBJ whole genome shotgun (WGS) entry which is preliminary data.</text>
</comment>
<feature type="transmembrane region" description="Helical" evidence="1">
    <location>
        <begin position="44"/>
        <end position="61"/>
    </location>
</feature>
<feature type="transmembrane region" description="Helical" evidence="1">
    <location>
        <begin position="12"/>
        <end position="32"/>
    </location>
</feature>
<name>A0A0R1M010_9LACO</name>
<dbReference type="OrthoDB" id="9771872at2"/>
<keyword evidence="1" id="KW-0472">Membrane</keyword>
<dbReference type="Proteomes" id="UP000051621">
    <property type="component" value="Unassembled WGS sequence"/>
</dbReference>
<dbReference type="EMBL" id="AZEF01000027">
    <property type="protein sequence ID" value="KRL01350.1"/>
    <property type="molecule type" value="Genomic_DNA"/>
</dbReference>
<dbReference type="PATRIC" id="fig|1423731.3.peg.1534"/>
<proteinExistence type="predicted"/>
<accession>A0A0R1M010</accession>
<keyword evidence="1" id="KW-0812">Transmembrane</keyword>
<protein>
    <submittedName>
        <fullName evidence="2">Uncharacterized protein</fullName>
    </submittedName>
</protein>